<dbReference type="GO" id="GO:0016226">
    <property type="term" value="P:iron-sulfur cluster assembly"/>
    <property type="evidence" value="ECO:0007669"/>
    <property type="project" value="TreeGrafter"/>
</dbReference>
<dbReference type="EMBL" id="MLAK01000600">
    <property type="protein sequence ID" value="OHT10858.1"/>
    <property type="molecule type" value="Genomic_DNA"/>
</dbReference>
<dbReference type="GO" id="GO:0097361">
    <property type="term" value="C:cytosolic [4Fe-4S] assembly targeting complex"/>
    <property type="evidence" value="ECO:0007669"/>
    <property type="project" value="TreeGrafter"/>
</dbReference>
<dbReference type="Proteomes" id="UP000179807">
    <property type="component" value="Unassembled WGS sequence"/>
</dbReference>
<dbReference type="PANTHER" id="PTHR19920">
    <property type="entry name" value="WD40 PROTEIN CIAO1"/>
    <property type="match status" value="1"/>
</dbReference>
<keyword evidence="4" id="KW-1185">Reference proteome</keyword>
<evidence type="ECO:0000313" key="3">
    <source>
        <dbReference type="EMBL" id="OHT10858.1"/>
    </source>
</evidence>
<dbReference type="Pfam" id="PF08662">
    <property type="entry name" value="eIF2A"/>
    <property type="match status" value="1"/>
</dbReference>
<dbReference type="InterPro" id="IPR013979">
    <property type="entry name" value="TIF_beta_prop-like"/>
</dbReference>
<evidence type="ECO:0000256" key="1">
    <source>
        <dbReference type="PROSITE-ProRule" id="PRU00221"/>
    </source>
</evidence>
<organism evidence="3 4">
    <name type="scientific">Tritrichomonas foetus</name>
    <dbReference type="NCBI Taxonomy" id="1144522"/>
    <lineage>
        <taxon>Eukaryota</taxon>
        <taxon>Metamonada</taxon>
        <taxon>Parabasalia</taxon>
        <taxon>Tritrichomonadida</taxon>
        <taxon>Tritrichomonadidae</taxon>
        <taxon>Tritrichomonas</taxon>
    </lineage>
</organism>
<dbReference type="VEuPathDB" id="TrichDB:TRFO_19753"/>
<feature type="repeat" description="WD" evidence="1">
    <location>
        <begin position="132"/>
        <end position="164"/>
    </location>
</feature>
<feature type="repeat" description="WD" evidence="1">
    <location>
        <begin position="90"/>
        <end position="131"/>
    </location>
</feature>
<proteinExistence type="predicted"/>
<gene>
    <name evidence="3" type="primary">ciao1</name>
    <name evidence="3" type="ORF">TRFO_19753</name>
</gene>
<dbReference type="AlphaFoldDB" id="A0A1J4KIH2"/>
<dbReference type="CDD" id="cd00200">
    <property type="entry name" value="WD40"/>
    <property type="match status" value="1"/>
</dbReference>
<keyword evidence="1" id="KW-0853">WD repeat</keyword>
<dbReference type="OrthoDB" id="284782at2759"/>
<sequence>MQVIEERDAIILDLNWHPNGKYLAVVGSDGFLRIFEGTKKIFETQRKRSVRRVEWSPDGNSLVTAGFDANGIIYHFDPAAQPVCKIHERLEGQDNELKTARWSHDGKSIVTCSRDKSVWVWNSDDGDCIAVHRGHTADIKDAMFAPDDQLMASVSFDGTMKLWDPLDEAGEIQSFEDHEGTIWGLAFNPNNSDIVSIGEDGKAILYRKEGEVYKFVTLLELQKALQPLYSVTFCDNEWIITGSERIIYFIDENFEKINRTVETQHIGDINCCRPCPTQHNLLATGSDDGTVVLINV</sequence>
<dbReference type="GeneID" id="94835685"/>
<dbReference type="Pfam" id="PF00400">
    <property type="entry name" value="WD40"/>
    <property type="match status" value="3"/>
</dbReference>
<dbReference type="Gene3D" id="2.130.10.10">
    <property type="entry name" value="YVTN repeat-like/Quinoprotein amine dehydrogenase"/>
    <property type="match status" value="1"/>
</dbReference>
<dbReference type="RefSeq" id="XP_068363994.1">
    <property type="nucleotide sequence ID" value="XM_068500981.1"/>
</dbReference>
<dbReference type="PROSITE" id="PS50294">
    <property type="entry name" value="WD_REPEATS_REGION"/>
    <property type="match status" value="2"/>
</dbReference>
<name>A0A1J4KIH2_9EUKA</name>
<accession>A0A1J4KIH2</accession>
<dbReference type="SMART" id="SM00320">
    <property type="entry name" value="WD40"/>
    <property type="match status" value="7"/>
</dbReference>
<evidence type="ECO:0000313" key="4">
    <source>
        <dbReference type="Proteomes" id="UP000179807"/>
    </source>
</evidence>
<reference evidence="3" key="1">
    <citation type="submission" date="2016-10" db="EMBL/GenBank/DDBJ databases">
        <authorList>
            <person name="Benchimol M."/>
            <person name="Almeida L.G."/>
            <person name="Vasconcelos A.T."/>
            <person name="Perreira-Neves A."/>
            <person name="Rosa I.A."/>
            <person name="Tasca T."/>
            <person name="Bogo M.R."/>
            <person name="de Souza W."/>
        </authorList>
    </citation>
    <scope>NUCLEOTIDE SEQUENCE [LARGE SCALE GENOMIC DNA]</scope>
    <source>
        <strain evidence="3">K</strain>
    </source>
</reference>
<dbReference type="InterPro" id="IPR015943">
    <property type="entry name" value="WD40/YVTN_repeat-like_dom_sf"/>
</dbReference>
<dbReference type="InterPro" id="IPR001680">
    <property type="entry name" value="WD40_rpt"/>
</dbReference>
<feature type="domain" description="Translation initiation factor beta propellor-like" evidence="2">
    <location>
        <begin position="7"/>
        <end position="115"/>
    </location>
</feature>
<dbReference type="SUPFAM" id="SSF50978">
    <property type="entry name" value="WD40 repeat-like"/>
    <property type="match status" value="1"/>
</dbReference>
<comment type="caution">
    <text evidence="3">The sequence shown here is derived from an EMBL/GenBank/DDBJ whole genome shotgun (WGS) entry which is preliminary data.</text>
</comment>
<dbReference type="PANTHER" id="PTHR19920:SF0">
    <property type="entry name" value="CYTOSOLIC IRON-SULFUR PROTEIN ASSEMBLY PROTEIN CIAO1-RELATED"/>
    <property type="match status" value="1"/>
</dbReference>
<dbReference type="PROSITE" id="PS50082">
    <property type="entry name" value="WD_REPEATS_2"/>
    <property type="match status" value="2"/>
</dbReference>
<protein>
    <submittedName>
        <fullName evidence="3">Cytosolic iron-sulfur protein assembly protein CIAO1 like protein</fullName>
    </submittedName>
</protein>
<dbReference type="InterPro" id="IPR036322">
    <property type="entry name" value="WD40_repeat_dom_sf"/>
</dbReference>
<evidence type="ECO:0000259" key="2">
    <source>
        <dbReference type="Pfam" id="PF08662"/>
    </source>
</evidence>